<protein>
    <submittedName>
        <fullName evidence="2">Uncharacterized protein</fullName>
    </submittedName>
</protein>
<dbReference type="OrthoDB" id="1448607at2"/>
<proteinExistence type="predicted"/>
<dbReference type="Pfam" id="PF19765">
    <property type="entry name" value="DUF6252"/>
    <property type="match status" value="2"/>
</dbReference>
<name>A0A370QKJ7_9FLAO</name>
<dbReference type="EMBL" id="QRAO01000001">
    <property type="protein sequence ID" value="RDK88862.1"/>
    <property type="molecule type" value="Genomic_DNA"/>
</dbReference>
<organism evidence="2 3">
    <name type="scientific">Marinirhabdus gelatinilytica</name>
    <dbReference type="NCBI Taxonomy" id="1703343"/>
    <lineage>
        <taxon>Bacteria</taxon>
        <taxon>Pseudomonadati</taxon>
        <taxon>Bacteroidota</taxon>
        <taxon>Flavobacteriia</taxon>
        <taxon>Flavobacteriales</taxon>
        <taxon>Flavobacteriaceae</taxon>
    </lineage>
</organism>
<sequence>MKKYILLFALASTFFACETIETNTPAFQANLDNTFFESFDARGIVGENDRTSFVGANADQMITIELENYRPGLYELTVGGANRAIYEDPSGQIYTTDSIGGGFVDLNFWDTTSQTVGGNFTFDVVLQGLDTIRINKGILFRVPYGSGTTEDPTDPSNPDGTFVAEIDGQLFEPSTIVATTTDVSIIINAALGDDTIQLVIPLDATEGTNAIPGNGYTASYFVAGDEEMAQSGSIRVFTHDMAAQTISGTFNFMTENHQISLGQYNISY</sequence>
<keyword evidence="3" id="KW-1185">Reference proteome</keyword>
<gene>
    <name evidence="2" type="ORF">C8D94_101739</name>
</gene>
<reference evidence="2 3" key="1">
    <citation type="submission" date="2018-07" db="EMBL/GenBank/DDBJ databases">
        <title>Genomic Encyclopedia of Type Strains, Phase IV (KMG-IV): sequencing the most valuable type-strain genomes for metagenomic binning, comparative biology and taxonomic classification.</title>
        <authorList>
            <person name="Goeker M."/>
        </authorList>
    </citation>
    <scope>NUCLEOTIDE SEQUENCE [LARGE SCALE GENOMIC DNA]</scope>
    <source>
        <strain evidence="2 3">DSM 101478</strain>
    </source>
</reference>
<dbReference type="InterPro" id="IPR046219">
    <property type="entry name" value="DUF6252"/>
</dbReference>
<comment type="caution">
    <text evidence="2">The sequence shown here is derived from an EMBL/GenBank/DDBJ whole genome shotgun (WGS) entry which is preliminary data.</text>
</comment>
<dbReference type="Proteomes" id="UP000255317">
    <property type="component" value="Unassembled WGS sequence"/>
</dbReference>
<dbReference type="AlphaFoldDB" id="A0A370QKJ7"/>
<feature type="signal peptide" evidence="1">
    <location>
        <begin position="1"/>
        <end position="18"/>
    </location>
</feature>
<evidence type="ECO:0000313" key="3">
    <source>
        <dbReference type="Proteomes" id="UP000255317"/>
    </source>
</evidence>
<evidence type="ECO:0000256" key="1">
    <source>
        <dbReference type="SAM" id="SignalP"/>
    </source>
</evidence>
<evidence type="ECO:0000313" key="2">
    <source>
        <dbReference type="EMBL" id="RDK88862.1"/>
    </source>
</evidence>
<dbReference type="PROSITE" id="PS51257">
    <property type="entry name" value="PROKAR_LIPOPROTEIN"/>
    <property type="match status" value="1"/>
</dbReference>
<keyword evidence="1" id="KW-0732">Signal</keyword>
<accession>A0A370QKJ7</accession>
<feature type="chain" id="PRO_5016934848" evidence="1">
    <location>
        <begin position="19"/>
        <end position="268"/>
    </location>
</feature>
<dbReference type="RefSeq" id="WP_115122527.1">
    <property type="nucleotide sequence ID" value="NZ_QRAO01000001.1"/>
</dbReference>